<dbReference type="InterPro" id="IPR015424">
    <property type="entry name" value="PyrdxlP-dep_Trfase"/>
</dbReference>
<accession>A0A3S0IEX5</accession>
<dbReference type="PANTHER" id="PTHR42684:SF3">
    <property type="entry name" value="ADENOSYLMETHIONINE-8-AMINO-7-OXONONANOATE AMINOTRANSFERASE"/>
    <property type="match status" value="1"/>
</dbReference>
<dbReference type="PIRSF" id="PIRSF000521">
    <property type="entry name" value="Transaminase_4ab_Lys_Orn"/>
    <property type="match status" value="1"/>
</dbReference>
<keyword evidence="8" id="KW-1185">Reference proteome</keyword>
<evidence type="ECO:0000256" key="5">
    <source>
        <dbReference type="ARBA" id="ARBA00022898"/>
    </source>
</evidence>
<keyword evidence="4 7" id="KW-0808">Transferase</keyword>
<evidence type="ECO:0000256" key="3">
    <source>
        <dbReference type="ARBA" id="ARBA00022576"/>
    </source>
</evidence>
<dbReference type="GO" id="GO:0009448">
    <property type="term" value="P:gamma-aminobutyric acid metabolic process"/>
    <property type="evidence" value="ECO:0007669"/>
    <property type="project" value="TreeGrafter"/>
</dbReference>
<dbReference type="Pfam" id="PF00202">
    <property type="entry name" value="Aminotran_3"/>
    <property type="match status" value="1"/>
</dbReference>
<evidence type="ECO:0000313" key="8">
    <source>
        <dbReference type="Proteomes" id="UP000277007"/>
    </source>
</evidence>
<comment type="caution">
    <text evidence="7">The sequence shown here is derived from an EMBL/GenBank/DDBJ whole genome shotgun (WGS) entry which is preliminary data.</text>
</comment>
<gene>
    <name evidence="7" type="ORF">EJ903_12845</name>
</gene>
<keyword evidence="5 6" id="KW-0663">Pyridoxal phosphate</keyword>
<dbReference type="GO" id="GO:0030170">
    <property type="term" value="F:pyridoxal phosphate binding"/>
    <property type="evidence" value="ECO:0007669"/>
    <property type="project" value="InterPro"/>
</dbReference>
<dbReference type="InterPro" id="IPR049704">
    <property type="entry name" value="Aminotrans_3_PPA_site"/>
</dbReference>
<sequence length="456" mass="49149">MSAIGNSAASRDKAFILHPYTNLHAHETQGPLIIERGEGVRVFDDSGKAYIEGMASLWCVSLGWGEERLVQAAAKQMRTLSSYHIFGHKSHEPGIDLAEKLIELAPVPMSKVFFANSGSEANDTAVKLIWYYNNALGRPEKKKILARVRGYHGVTVATASLTGLPNNHRDFDLPIARISHADCPHHYRNAQPGESEEAFATRLADQLEAQILAEGPETVAAMFCEPVMGAGGVVVPPATYYEKIQAVLKKYDVLLVADEVICGFGRTGHFWGSQTMGMQPDILTCAKQLSSGYLPISAVMVSDAIYRACVDESKKIGTFGHGYTYSAHPVAAAVALETLAIYEERGVLNHVRDVAPLFQRRLRALADHPLVGEARGVGLIGALELVADKTSKTPFDPVGRAGAVVNGLTQDNGLIVRAMGDSIALCPPLVIGEADLNELFDRLTTALDAAIPVLRG</sequence>
<protein>
    <submittedName>
        <fullName evidence="7">Aspartate aminotransferase family protein</fullName>
    </submittedName>
</protein>
<dbReference type="GO" id="GO:0009102">
    <property type="term" value="P:biotin biosynthetic process"/>
    <property type="evidence" value="ECO:0007669"/>
    <property type="project" value="TreeGrafter"/>
</dbReference>
<dbReference type="PROSITE" id="PS00600">
    <property type="entry name" value="AA_TRANSFER_CLASS_3"/>
    <property type="match status" value="1"/>
</dbReference>
<dbReference type="SUPFAM" id="SSF53383">
    <property type="entry name" value="PLP-dependent transferases"/>
    <property type="match status" value="1"/>
</dbReference>
<comment type="cofactor">
    <cofactor evidence="1">
        <name>pyridoxal 5'-phosphate</name>
        <dbReference type="ChEBI" id="CHEBI:597326"/>
    </cofactor>
</comment>
<proteinExistence type="inferred from homology"/>
<dbReference type="Gene3D" id="3.40.640.10">
    <property type="entry name" value="Type I PLP-dependent aspartate aminotransferase-like (Major domain)"/>
    <property type="match status" value="1"/>
</dbReference>
<evidence type="ECO:0000256" key="6">
    <source>
        <dbReference type="RuleBase" id="RU003560"/>
    </source>
</evidence>
<dbReference type="FunFam" id="3.40.640.10:FF:000014">
    <property type="entry name" value="Adenosylmethionine-8-amino-7-oxononanoate aminotransferase, probable"/>
    <property type="match status" value="1"/>
</dbReference>
<dbReference type="InterPro" id="IPR015422">
    <property type="entry name" value="PyrdxlP-dep_Trfase_small"/>
</dbReference>
<dbReference type="GO" id="GO:0004015">
    <property type="term" value="F:adenosylmethionine-8-amino-7-oxononanoate transaminase activity"/>
    <property type="evidence" value="ECO:0007669"/>
    <property type="project" value="TreeGrafter"/>
</dbReference>
<name>A0A3S0IEX5_9PROT</name>
<dbReference type="CDD" id="cd00610">
    <property type="entry name" value="OAT_like"/>
    <property type="match status" value="1"/>
</dbReference>
<dbReference type="OrthoDB" id="9801834at2"/>
<comment type="similarity">
    <text evidence="2 6">Belongs to the class-III pyridoxal-phosphate-dependent aminotransferase family.</text>
</comment>
<dbReference type="RefSeq" id="WP_126615787.1">
    <property type="nucleotide sequence ID" value="NZ_JBHUCY010000043.1"/>
</dbReference>
<evidence type="ECO:0000256" key="4">
    <source>
        <dbReference type="ARBA" id="ARBA00022679"/>
    </source>
</evidence>
<dbReference type="NCBIfam" id="NF004767">
    <property type="entry name" value="PRK06105.1"/>
    <property type="match status" value="1"/>
</dbReference>
<evidence type="ECO:0000256" key="2">
    <source>
        <dbReference type="ARBA" id="ARBA00008954"/>
    </source>
</evidence>
<dbReference type="EMBL" id="RXMA01000010">
    <property type="protein sequence ID" value="RTR19878.1"/>
    <property type="molecule type" value="Genomic_DNA"/>
</dbReference>
<reference evidence="7 8" key="1">
    <citation type="submission" date="2018-12" db="EMBL/GenBank/DDBJ databases">
        <authorList>
            <person name="Yang Y."/>
        </authorList>
    </citation>
    <scope>NUCLEOTIDE SEQUENCE [LARGE SCALE GENOMIC DNA]</scope>
    <source>
        <strain evidence="7 8">L-25-5w-1</strain>
    </source>
</reference>
<evidence type="ECO:0000313" key="7">
    <source>
        <dbReference type="EMBL" id="RTR19878.1"/>
    </source>
</evidence>
<keyword evidence="3 7" id="KW-0032">Aminotransferase</keyword>
<dbReference type="NCBIfam" id="NF005682">
    <property type="entry name" value="PRK07480.1"/>
    <property type="match status" value="1"/>
</dbReference>
<dbReference type="Proteomes" id="UP000277007">
    <property type="component" value="Unassembled WGS sequence"/>
</dbReference>
<dbReference type="PANTHER" id="PTHR42684">
    <property type="entry name" value="ADENOSYLMETHIONINE-8-AMINO-7-OXONONANOATE AMINOTRANSFERASE"/>
    <property type="match status" value="1"/>
</dbReference>
<dbReference type="InterPro" id="IPR005814">
    <property type="entry name" value="Aminotrans_3"/>
</dbReference>
<organism evidence="7 8">
    <name type="scientific">Azospirillum griseum</name>
    <dbReference type="NCBI Taxonomy" id="2496639"/>
    <lineage>
        <taxon>Bacteria</taxon>
        <taxon>Pseudomonadati</taxon>
        <taxon>Pseudomonadota</taxon>
        <taxon>Alphaproteobacteria</taxon>
        <taxon>Rhodospirillales</taxon>
        <taxon>Azospirillaceae</taxon>
        <taxon>Azospirillum</taxon>
    </lineage>
</organism>
<dbReference type="Gene3D" id="3.90.1150.10">
    <property type="entry name" value="Aspartate Aminotransferase, domain 1"/>
    <property type="match status" value="1"/>
</dbReference>
<dbReference type="AlphaFoldDB" id="A0A3S0IEX5"/>
<evidence type="ECO:0000256" key="1">
    <source>
        <dbReference type="ARBA" id="ARBA00001933"/>
    </source>
</evidence>
<dbReference type="InterPro" id="IPR015421">
    <property type="entry name" value="PyrdxlP-dep_Trfase_major"/>
</dbReference>